<feature type="region of interest" description="Disordered" evidence="1">
    <location>
        <begin position="24"/>
        <end position="99"/>
    </location>
</feature>
<name>A0A3N6MM78_NATCH</name>
<dbReference type="InterPro" id="IPR055706">
    <property type="entry name" value="Slg1/2_DUF7282"/>
</dbReference>
<dbReference type="EMBL" id="REGA01000002">
    <property type="protein sequence ID" value="RQG97161.1"/>
    <property type="molecule type" value="Genomic_DNA"/>
</dbReference>
<feature type="compositionally biased region" description="Acidic residues" evidence="1">
    <location>
        <begin position="187"/>
        <end position="225"/>
    </location>
</feature>
<organism evidence="4 5">
    <name type="scientific">Natrarchaeobius chitinivorans</name>
    <dbReference type="NCBI Taxonomy" id="1679083"/>
    <lineage>
        <taxon>Archaea</taxon>
        <taxon>Methanobacteriati</taxon>
        <taxon>Methanobacteriota</taxon>
        <taxon>Stenosarchaea group</taxon>
        <taxon>Halobacteria</taxon>
        <taxon>Halobacteriales</taxon>
        <taxon>Natrialbaceae</taxon>
        <taxon>Natrarchaeobius</taxon>
    </lineage>
</organism>
<keyword evidence="5" id="KW-1185">Reference proteome</keyword>
<dbReference type="Gene3D" id="2.60.40.10">
    <property type="entry name" value="Immunoglobulins"/>
    <property type="match status" value="1"/>
</dbReference>
<feature type="compositionally biased region" description="Acidic residues" evidence="1">
    <location>
        <begin position="24"/>
        <end position="92"/>
    </location>
</feature>
<evidence type="ECO:0000259" key="3">
    <source>
        <dbReference type="Pfam" id="PF23951"/>
    </source>
</evidence>
<dbReference type="InterPro" id="IPR013783">
    <property type="entry name" value="Ig-like_fold"/>
</dbReference>
<dbReference type="Pfam" id="PF23951">
    <property type="entry name" value="DUF7282"/>
    <property type="match status" value="1"/>
</dbReference>
<accession>A0A3N6MM78</accession>
<evidence type="ECO:0000313" key="5">
    <source>
        <dbReference type="Proteomes" id="UP000282323"/>
    </source>
</evidence>
<feature type="region of interest" description="Disordered" evidence="1">
    <location>
        <begin position="111"/>
        <end position="226"/>
    </location>
</feature>
<evidence type="ECO:0000259" key="2">
    <source>
        <dbReference type="Pfam" id="PF07705"/>
    </source>
</evidence>
<comment type="caution">
    <text evidence="4">The sequence shown here is derived from an EMBL/GenBank/DDBJ whole genome shotgun (WGS) entry which is preliminary data.</text>
</comment>
<feature type="compositionally biased region" description="Acidic residues" evidence="1">
    <location>
        <begin position="115"/>
        <end position="168"/>
    </location>
</feature>
<reference evidence="4 5" key="1">
    <citation type="submission" date="2018-10" db="EMBL/GenBank/DDBJ databases">
        <title>Natrarchaeobius chitinivorans gen. nov., sp. nov., and Natrarchaeobius haloalkaliphilus sp. nov., alkaliphilic, chitin-utilizing haloarchaea from hypersaline alkaline lakes.</title>
        <authorList>
            <person name="Sorokin D.Y."/>
            <person name="Elcheninov A.G."/>
            <person name="Kostrikina N.A."/>
            <person name="Bale N.J."/>
            <person name="Sinninghe Damste J.S."/>
            <person name="Khijniak T.V."/>
            <person name="Kublanov I.V."/>
            <person name="Toshchakov S.V."/>
        </authorList>
    </citation>
    <scope>NUCLEOTIDE SEQUENCE [LARGE SCALE GENOMIC DNA]</scope>
    <source>
        <strain evidence="4 5">AArcht4T</strain>
    </source>
</reference>
<sequence>MEDEMDVAFGQATIFVLVDGIDDELEDDDELDDDNGVDDADDGLDDDENGVDDADDDALDDDENGVDDADDGLDDENGVDDADDDAIDENGVDDEHSQVTIDQATIFVVHQLEDVHEEEIPEDDDELDDDNGVDDADDDALDDDNGVDDADDDALDDEDVGEDDESVTDAERIEVTIEQANIFVLEESPDEPVEEEPVDDEEPVEEEPVDDEEPVEEEPVDEEEPMSFTVDALEAPQTAEVGETITVTATVTNPGETEDTQDVQFRLEGDLLASQEVTLDAGETDDVVFDVETDGLEAGEYIHMVLTDEFGEVAILELTDEPVDEEPVEEEEPVDEEPVDEEPVDEEPVDEEPVDEEPVDEEPVEEEEPIDDEPVDEEEPDEADEPQPAHVTFSDQTTDGQTVVVDEVTMASGGFVAIHDSSLLVGNVLGSVIGSSEYLEAGTHENVEITLDEPLEEDETLIAMPHRDTNDNQEFDFVESEGEADGPYEFAGEPITDEAVVTLEAADEPEQEEEPTEDDTDAADDENGDAAEPMIGSAA</sequence>
<feature type="domain" description="DUF7282" evidence="3">
    <location>
        <begin position="389"/>
        <end position="502"/>
    </location>
</feature>
<dbReference type="InterPro" id="IPR011635">
    <property type="entry name" value="CARDB"/>
</dbReference>
<proteinExistence type="predicted"/>
<dbReference type="Pfam" id="PF07705">
    <property type="entry name" value="CARDB"/>
    <property type="match status" value="1"/>
</dbReference>
<dbReference type="AlphaFoldDB" id="A0A3N6MM78"/>
<evidence type="ECO:0000256" key="1">
    <source>
        <dbReference type="SAM" id="MobiDB-lite"/>
    </source>
</evidence>
<feature type="compositionally biased region" description="Acidic residues" evidence="1">
    <location>
        <begin position="319"/>
        <end position="385"/>
    </location>
</feature>
<feature type="compositionally biased region" description="Acidic residues" evidence="1">
    <location>
        <begin position="505"/>
        <end position="529"/>
    </location>
</feature>
<protein>
    <submittedName>
        <fullName evidence="4">Uncharacterized protein</fullName>
    </submittedName>
</protein>
<feature type="region of interest" description="Disordered" evidence="1">
    <location>
        <begin position="479"/>
        <end position="539"/>
    </location>
</feature>
<feature type="region of interest" description="Disordered" evidence="1">
    <location>
        <begin position="319"/>
        <end position="395"/>
    </location>
</feature>
<gene>
    <name evidence="4" type="ORF">EA473_03545</name>
</gene>
<dbReference type="Proteomes" id="UP000282323">
    <property type="component" value="Unassembled WGS sequence"/>
</dbReference>
<evidence type="ECO:0000313" key="4">
    <source>
        <dbReference type="EMBL" id="RQG97161.1"/>
    </source>
</evidence>
<feature type="domain" description="CARDB" evidence="2">
    <location>
        <begin position="229"/>
        <end position="314"/>
    </location>
</feature>